<reference evidence="2 3" key="2">
    <citation type="submission" date="2018-11" db="EMBL/GenBank/DDBJ databases">
        <authorList>
            <consortium name="Pathogen Informatics"/>
        </authorList>
    </citation>
    <scope>NUCLEOTIDE SEQUENCE [LARGE SCALE GENOMIC DNA]</scope>
    <source>
        <strain evidence="2 3">Egypt</strain>
    </source>
</reference>
<feature type="region of interest" description="Disordered" evidence="1">
    <location>
        <begin position="41"/>
        <end position="72"/>
    </location>
</feature>
<evidence type="ECO:0000313" key="4">
    <source>
        <dbReference type="WBParaSite" id="ECPE_0001711701-mRNA-1"/>
    </source>
</evidence>
<reference evidence="4" key="1">
    <citation type="submission" date="2016-06" db="UniProtKB">
        <authorList>
            <consortium name="WormBaseParasite"/>
        </authorList>
    </citation>
    <scope>IDENTIFICATION</scope>
</reference>
<feature type="compositionally biased region" description="Polar residues" evidence="1">
    <location>
        <begin position="56"/>
        <end position="68"/>
    </location>
</feature>
<evidence type="ECO:0000313" key="3">
    <source>
        <dbReference type="Proteomes" id="UP000272942"/>
    </source>
</evidence>
<name>A0A183BCY8_9TREM</name>
<keyword evidence="3" id="KW-1185">Reference proteome</keyword>
<accession>A0A183BCY8</accession>
<evidence type="ECO:0000313" key="2">
    <source>
        <dbReference type="EMBL" id="VDP94350.1"/>
    </source>
</evidence>
<protein>
    <submittedName>
        <fullName evidence="4">MPHOSPH9</fullName>
    </submittedName>
</protein>
<dbReference type="WBParaSite" id="ECPE_0001711701-mRNA-1">
    <property type="protein sequence ID" value="ECPE_0001711701-mRNA-1"/>
    <property type="gene ID" value="ECPE_0001711701"/>
</dbReference>
<dbReference type="Proteomes" id="UP000272942">
    <property type="component" value="Unassembled WGS sequence"/>
</dbReference>
<dbReference type="AlphaFoldDB" id="A0A183BCY8"/>
<feature type="region of interest" description="Disordered" evidence="1">
    <location>
        <begin position="1"/>
        <end position="23"/>
    </location>
</feature>
<gene>
    <name evidence="2" type="ORF">ECPE_LOCUS17073</name>
</gene>
<evidence type="ECO:0000256" key="1">
    <source>
        <dbReference type="SAM" id="MobiDB-lite"/>
    </source>
</evidence>
<dbReference type="EMBL" id="UZAN01067352">
    <property type="protein sequence ID" value="VDP94350.1"/>
    <property type="molecule type" value="Genomic_DNA"/>
</dbReference>
<proteinExistence type="predicted"/>
<sequence>MSEETGNKGDIVPVEDSFEESEQSDFRLFQAYREGNLNLDVLSTQPSSGALEHSARNSQDAPAMSNQPPALPRSWAVVPNNPNAKLDKILTMPRTLGALCKSSVTTQSISSTVTTTEPGVSRSPYTAPVDQTSCATVYGEVSAGGEFSRGSADRTCKPSVDIIVLRSNSSVFRAFPQTGSSSLDEEV</sequence>
<organism evidence="4">
    <name type="scientific">Echinostoma caproni</name>
    <dbReference type="NCBI Taxonomy" id="27848"/>
    <lineage>
        <taxon>Eukaryota</taxon>
        <taxon>Metazoa</taxon>
        <taxon>Spiralia</taxon>
        <taxon>Lophotrochozoa</taxon>
        <taxon>Platyhelminthes</taxon>
        <taxon>Trematoda</taxon>
        <taxon>Digenea</taxon>
        <taxon>Plagiorchiida</taxon>
        <taxon>Echinostomata</taxon>
        <taxon>Echinostomatoidea</taxon>
        <taxon>Echinostomatidae</taxon>
        <taxon>Echinostoma</taxon>
    </lineage>
</organism>